<reference evidence="1" key="1">
    <citation type="submission" date="2021-12" db="EMBL/GenBank/DDBJ databases">
        <authorList>
            <person name="Cha I.-T."/>
            <person name="Lee K.-E."/>
            <person name="Park S.-J."/>
        </authorList>
    </citation>
    <scope>NUCLEOTIDE SEQUENCE</scope>
    <source>
        <strain evidence="1">YSM-43</strain>
    </source>
</reference>
<dbReference type="Proteomes" id="UP000830454">
    <property type="component" value="Chromosome"/>
</dbReference>
<organism evidence="1 2">
    <name type="scientific">Flavobacterium sediminilitoris</name>
    <dbReference type="NCBI Taxonomy" id="2024526"/>
    <lineage>
        <taxon>Bacteria</taxon>
        <taxon>Pseudomonadati</taxon>
        <taxon>Bacteroidota</taxon>
        <taxon>Flavobacteriia</taxon>
        <taxon>Flavobacteriales</taxon>
        <taxon>Flavobacteriaceae</taxon>
        <taxon>Flavobacterium</taxon>
    </lineage>
</organism>
<sequence>MEELNTGNLNTHDSSTNFLLKEYISQ</sequence>
<protein>
    <submittedName>
        <fullName evidence="1">Uncharacterized protein</fullName>
    </submittedName>
</protein>
<evidence type="ECO:0000313" key="2">
    <source>
        <dbReference type="Proteomes" id="UP000830454"/>
    </source>
</evidence>
<dbReference type="EMBL" id="CP090145">
    <property type="protein sequence ID" value="UOX35621.1"/>
    <property type="molecule type" value="Genomic_DNA"/>
</dbReference>
<keyword evidence="2" id="KW-1185">Reference proteome</keyword>
<name>A0ABY4HRU7_9FLAO</name>
<reference evidence="1" key="2">
    <citation type="submission" date="2022-04" db="EMBL/GenBank/DDBJ databases">
        <title>Complete Genome Sequence of Flavobacterium sediminilitoris YSM-43, Isolated from a Tidal Sediment.</title>
        <authorList>
            <person name="Lee P.A."/>
        </authorList>
    </citation>
    <scope>NUCLEOTIDE SEQUENCE</scope>
    <source>
        <strain evidence="1">YSM-43</strain>
    </source>
</reference>
<proteinExistence type="predicted"/>
<accession>A0ABY4HRU7</accession>
<evidence type="ECO:0000313" key="1">
    <source>
        <dbReference type="EMBL" id="UOX35621.1"/>
    </source>
</evidence>
<gene>
    <name evidence="1" type="ORF">LXD69_06035</name>
</gene>